<dbReference type="Gene3D" id="1.50.10.10">
    <property type="match status" value="1"/>
</dbReference>
<dbReference type="OrthoDB" id="3542292at2759"/>
<evidence type="ECO:0000256" key="3">
    <source>
        <dbReference type="ARBA" id="ARBA00005615"/>
    </source>
</evidence>
<evidence type="ECO:0000256" key="5">
    <source>
        <dbReference type="ARBA" id="ARBA00023295"/>
    </source>
</evidence>
<name>A0A6H0XJ24_9PEZI</name>
<dbReference type="InterPro" id="IPR008928">
    <property type="entry name" value="6-hairpin_glycosidase_sf"/>
</dbReference>
<dbReference type="SUPFAM" id="SSF48208">
    <property type="entry name" value="Six-hairpin glycosidases"/>
    <property type="match status" value="1"/>
</dbReference>
<dbReference type="PANTHER" id="PTHR23403:SF6">
    <property type="entry name" value="CYTOSOLIC NEUTRAL TREHALASE-RELATED"/>
    <property type="match status" value="1"/>
</dbReference>
<comment type="similarity">
    <text evidence="3 6">Belongs to the glycosyl hydrolase 37 family.</text>
</comment>
<dbReference type="Pfam" id="PF07492">
    <property type="entry name" value="Trehalase_Ca-bi"/>
    <property type="match status" value="1"/>
</dbReference>
<feature type="domain" description="Neutral trehalase Ca2+ binding" evidence="8">
    <location>
        <begin position="112"/>
        <end position="141"/>
    </location>
</feature>
<dbReference type="Pfam" id="PF01204">
    <property type="entry name" value="Trehalase"/>
    <property type="match status" value="1"/>
</dbReference>
<reference evidence="9 10" key="1">
    <citation type="journal article" date="2016" name="Sci. Rep.">
        <title>Peltaster fructicola genome reveals evolution from an invasive phytopathogen to an ectophytic parasite.</title>
        <authorList>
            <person name="Xu C."/>
            <person name="Chen H."/>
            <person name="Gleason M.L."/>
            <person name="Xu J.R."/>
            <person name="Liu H."/>
            <person name="Zhang R."/>
            <person name="Sun G."/>
        </authorList>
    </citation>
    <scope>NUCLEOTIDE SEQUENCE [LARGE SCALE GENOMIC DNA]</scope>
    <source>
        <strain evidence="9 10">LNHT1506</strain>
    </source>
</reference>
<dbReference type="FunFam" id="1.50.10.10:FF:000026">
    <property type="entry name" value="Trehalase"/>
    <property type="match status" value="1"/>
</dbReference>
<proteinExistence type="inferred from homology"/>
<dbReference type="GO" id="GO:0004555">
    <property type="term" value="F:alpha,alpha-trehalase activity"/>
    <property type="evidence" value="ECO:0007669"/>
    <property type="project" value="UniProtKB-EC"/>
</dbReference>
<dbReference type="EC" id="3.2.1.28" evidence="6"/>
<dbReference type="PROSITE" id="PS00928">
    <property type="entry name" value="TREHALASE_2"/>
    <property type="match status" value="1"/>
</dbReference>
<comment type="pathway">
    <text evidence="2">Carbohydrate degradation.</text>
</comment>
<keyword evidence="10" id="KW-1185">Reference proteome</keyword>
<evidence type="ECO:0000313" key="9">
    <source>
        <dbReference type="EMBL" id="QIW94624.1"/>
    </source>
</evidence>
<evidence type="ECO:0000256" key="2">
    <source>
        <dbReference type="ARBA" id="ARBA00004921"/>
    </source>
</evidence>
<sequence length="815" mass="92826">MSSQKLELPIHAISHQPSPHTDSQLGIAHDNAEKAQSTAAVTELDPFASPAEYYGHSHAPRKVAKSRTFSAVDRIERQHVPIAPQALPARRISHDEQGNVPRKYLINVEETLKTLLSREDTDHNVQITIEDHGPKYIPLGTAASGGYKTFDVRGTYMLSNLLQELTLAKQYGRKQIVLDEARLNENPVNRLSRLIKDQFWPNLTRRIDGSNIAKVGKDTKDWTAHPRPRIYVPKGAPEQHEYYTRIALEHPEMNLDVQWLKDPCDDDDYVRDLNEAPGLLAIAMERVEDTHDGKPDYRGLPFVVPGGRFNELYGWDSYMETLGLLVDGRVDLCESMVRHFCFCIKHYGKILNANRSYYLCRSQPPFLTDMALRVYDRIKHEPHALTFLREAILAAIKDYYSTWMTAPRHDAASGLSRYYAGGKGVPPETEASHFDHILAPYLEKHKMTRDEFVHAYNYDIIKEPELDMYFIHDRAVRESGHDTSYRLEKVAAHTATVDLNSCLYKYEIDIARTIRVFFDDALAIPAEWCAKGYQPGHIEVSSTWDRRARKRRQHMDNFMWDESKGMFFDYNTNLKKQTGYESATTFWAMWAGACTPRQAQIMVAKALPRFEVHGGLVSGTEESRGAISLRRPNRQWDYPFGWAPQQILAWTGLLRYGFEEDAQRLAYRWLYMVTKAFVDFNGVVVEKYDVTRQIDPHRVTAEYGNQGSDFKGVATEGFGWVNASYVYGLQLVNAHMKRALGAITDWETFAKMTEAEYDLPDGGPNHRHVSSVQRRRSSVAEATRNAKISAQHQAAAAAGLKPLTPAKATTTQAHA</sequence>
<dbReference type="PROSITE" id="PS00927">
    <property type="entry name" value="TREHALASE_1"/>
    <property type="match status" value="1"/>
</dbReference>
<dbReference type="GO" id="GO:0005737">
    <property type="term" value="C:cytoplasm"/>
    <property type="evidence" value="ECO:0007669"/>
    <property type="project" value="InterPro"/>
</dbReference>
<keyword evidence="5 6" id="KW-0326">Glycosidase</keyword>
<dbReference type="PANTHER" id="PTHR23403">
    <property type="entry name" value="TREHALASE"/>
    <property type="match status" value="1"/>
</dbReference>
<dbReference type="PRINTS" id="PR00744">
    <property type="entry name" value="GLHYDRLASE37"/>
</dbReference>
<dbReference type="InterPro" id="IPR018232">
    <property type="entry name" value="Glyco_hydro_37_CS"/>
</dbReference>
<dbReference type="InterPro" id="IPR012341">
    <property type="entry name" value="6hp_glycosidase-like_sf"/>
</dbReference>
<evidence type="ECO:0000313" key="10">
    <source>
        <dbReference type="Proteomes" id="UP000503462"/>
    </source>
</evidence>
<evidence type="ECO:0000256" key="1">
    <source>
        <dbReference type="ARBA" id="ARBA00001576"/>
    </source>
</evidence>
<evidence type="ECO:0000256" key="7">
    <source>
        <dbReference type="SAM" id="MobiDB-lite"/>
    </source>
</evidence>
<dbReference type="Proteomes" id="UP000503462">
    <property type="component" value="Chromosome 1"/>
</dbReference>
<keyword evidence="4 6" id="KW-0378">Hydrolase</keyword>
<feature type="region of interest" description="Disordered" evidence="7">
    <location>
        <begin position="1"/>
        <end position="23"/>
    </location>
</feature>
<gene>
    <name evidence="9" type="ORF">AMS68_000142</name>
</gene>
<dbReference type="EMBL" id="CP051139">
    <property type="protein sequence ID" value="QIW94624.1"/>
    <property type="molecule type" value="Genomic_DNA"/>
</dbReference>
<dbReference type="InterPro" id="IPR011120">
    <property type="entry name" value="Trehalase_Ca-bd"/>
</dbReference>
<dbReference type="InterPro" id="IPR001661">
    <property type="entry name" value="Glyco_hydro_37"/>
</dbReference>
<evidence type="ECO:0000256" key="4">
    <source>
        <dbReference type="ARBA" id="ARBA00022801"/>
    </source>
</evidence>
<dbReference type="AlphaFoldDB" id="A0A6H0XJ24"/>
<evidence type="ECO:0000256" key="6">
    <source>
        <dbReference type="RuleBase" id="RU361180"/>
    </source>
</evidence>
<evidence type="ECO:0000259" key="8">
    <source>
        <dbReference type="Pfam" id="PF07492"/>
    </source>
</evidence>
<dbReference type="GO" id="GO:0005509">
    <property type="term" value="F:calcium ion binding"/>
    <property type="evidence" value="ECO:0007669"/>
    <property type="project" value="InterPro"/>
</dbReference>
<accession>A0A6H0XJ24</accession>
<comment type="catalytic activity">
    <reaction evidence="1 6">
        <text>alpha,alpha-trehalose + H2O = alpha-D-glucose + beta-D-glucose</text>
        <dbReference type="Rhea" id="RHEA:32675"/>
        <dbReference type="ChEBI" id="CHEBI:15377"/>
        <dbReference type="ChEBI" id="CHEBI:15903"/>
        <dbReference type="ChEBI" id="CHEBI:16551"/>
        <dbReference type="ChEBI" id="CHEBI:17925"/>
        <dbReference type="EC" id="3.2.1.28"/>
    </reaction>
</comment>
<organism evidence="9 10">
    <name type="scientific">Peltaster fructicola</name>
    <dbReference type="NCBI Taxonomy" id="286661"/>
    <lineage>
        <taxon>Eukaryota</taxon>
        <taxon>Fungi</taxon>
        <taxon>Dikarya</taxon>
        <taxon>Ascomycota</taxon>
        <taxon>Pezizomycotina</taxon>
        <taxon>Dothideomycetes</taxon>
        <taxon>Dothideomycetes incertae sedis</taxon>
        <taxon>Peltaster</taxon>
    </lineage>
</organism>
<dbReference type="GO" id="GO:0005993">
    <property type="term" value="P:trehalose catabolic process"/>
    <property type="evidence" value="ECO:0007669"/>
    <property type="project" value="InterPro"/>
</dbReference>
<protein>
    <recommendedName>
        <fullName evidence="6">Trehalase</fullName>
        <ecNumber evidence="6">3.2.1.28</ecNumber>
    </recommendedName>
    <alternativeName>
        <fullName evidence="6">Alpha-trehalose glucohydrolase</fullName>
    </alternativeName>
</protein>